<sequence>MSAHDQFWVKERSYSIVDMLGGDPLSEKFSGGTAYEAFLGSLSYNLWHAPVSGSIAEAFTLNGTYFSEPLIIDVAAQEQSYELSRRSEPIAAQPYLTSVATRAVIFIEADHPALGTVAFFGVGMTEVSTCDITVKQGDYVRKGGELGRFHYEGSTHCLIRHAQLAMKSP</sequence>
<dbReference type="EMBL" id="KV878982">
    <property type="protein sequence ID" value="OJJ97548.1"/>
    <property type="molecule type" value="Genomic_DNA"/>
</dbReference>
<organism evidence="3 4">
    <name type="scientific">Aspergillus aculeatus (strain ATCC 16872 / CBS 172.66 / WB 5094)</name>
    <dbReference type="NCBI Taxonomy" id="690307"/>
    <lineage>
        <taxon>Eukaryota</taxon>
        <taxon>Fungi</taxon>
        <taxon>Dikarya</taxon>
        <taxon>Ascomycota</taxon>
        <taxon>Pezizomycotina</taxon>
        <taxon>Eurotiomycetes</taxon>
        <taxon>Eurotiomycetidae</taxon>
        <taxon>Eurotiales</taxon>
        <taxon>Aspergillaceae</taxon>
        <taxon>Aspergillus</taxon>
        <taxon>Aspergillus subgen. Circumdati</taxon>
    </lineage>
</organism>
<dbReference type="OrthoDB" id="5973539at2759"/>
<dbReference type="VEuPathDB" id="FungiDB:ASPACDRAFT_45641"/>
<keyword evidence="1" id="KW-0210">Decarboxylase</keyword>
<keyword evidence="4" id="KW-1185">Reference proteome</keyword>
<dbReference type="AlphaFoldDB" id="A0A1L9WN14"/>
<evidence type="ECO:0000313" key="3">
    <source>
        <dbReference type="EMBL" id="OJJ97548.1"/>
    </source>
</evidence>
<dbReference type="Pfam" id="PF02666">
    <property type="entry name" value="PS_Dcarbxylase"/>
    <property type="match status" value="1"/>
</dbReference>
<dbReference type="PANTHER" id="PTHR10067:SF9">
    <property type="entry name" value="PHOSPHATIDYLSERINE DECARBOXYLASE FAMILY PROTEIN (AFU_ORTHOLOGUE AFUA_7G01730)"/>
    <property type="match status" value="1"/>
</dbReference>
<dbReference type="GO" id="GO:0004609">
    <property type="term" value="F:phosphatidylserine decarboxylase activity"/>
    <property type="evidence" value="ECO:0007669"/>
    <property type="project" value="InterPro"/>
</dbReference>
<dbReference type="OMA" id="HEFQETR"/>
<dbReference type="Proteomes" id="UP000184546">
    <property type="component" value="Unassembled WGS sequence"/>
</dbReference>
<dbReference type="GO" id="GO:0005739">
    <property type="term" value="C:mitochondrion"/>
    <property type="evidence" value="ECO:0007669"/>
    <property type="project" value="TreeGrafter"/>
</dbReference>
<evidence type="ECO:0000256" key="2">
    <source>
        <dbReference type="ARBA" id="ARBA00023239"/>
    </source>
</evidence>
<proteinExistence type="predicted"/>
<keyword evidence="2" id="KW-0456">Lyase</keyword>
<dbReference type="GO" id="GO:0006646">
    <property type="term" value="P:phosphatidylethanolamine biosynthetic process"/>
    <property type="evidence" value="ECO:0007669"/>
    <property type="project" value="TreeGrafter"/>
</dbReference>
<reference evidence="4" key="1">
    <citation type="journal article" date="2017" name="Genome Biol.">
        <title>Comparative genomics reveals high biological diversity and specific adaptations in the industrially and medically important fungal genus Aspergillus.</title>
        <authorList>
            <person name="de Vries R.P."/>
            <person name="Riley R."/>
            <person name="Wiebenga A."/>
            <person name="Aguilar-Osorio G."/>
            <person name="Amillis S."/>
            <person name="Uchima C.A."/>
            <person name="Anderluh G."/>
            <person name="Asadollahi M."/>
            <person name="Askin M."/>
            <person name="Barry K."/>
            <person name="Battaglia E."/>
            <person name="Bayram O."/>
            <person name="Benocci T."/>
            <person name="Braus-Stromeyer S.A."/>
            <person name="Caldana C."/>
            <person name="Canovas D."/>
            <person name="Cerqueira G.C."/>
            <person name="Chen F."/>
            <person name="Chen W."/>
            <person name="Choi C."/>
            <person name="Clum A."/>
            <person name="Dos Santos R.A."/>
            <person name="Damasio A.R."/>
            <person name="Diallinas G."/>
            <person name="Emri T."/>
            <person name="Fekete E."/>
            <person name="Flipphi M."/>
            <person name="Freyberg S."/>
            <person name="Gallo A."/>
            <person name="Gournas C."/>
            <person name="Habgood R."/>
            <person name="Hainaut M."/>
            <person name="Harispe M.L."/>
            <person name="Henrissat B."/>
            <person name="Hilden K.S."/>
            <person name="Hope R."/>
            <person name="Hossain A."/>
            <person name="Karabika E."/>
            <person name="Karaffa L."/>
            <person name="Karanyi Z."/>
            <person name="Krasevec N."/>
            <person name="Kuo A."/>
            <person name="Kusch H."/>
            <person name="LaButti K."/>
            <person name="Lagendijk E.L."/>
            <person name="Lapidus A."/>
            <person name="Levasseur A."/>
            <person name="Lindquist E."/>
            <person name="Lipzen A."/>
            <person name="Logrieco A.F."/>
            <person name="MacCabe A."/>
            <person name="Maekelae M.R."/>
            <person name="Malavazi I."/>
            <person name="Melin P."/>
            <person name="Meyer V."/>
            <person name="Mielnichuk N."/>
            <person name="Miskei M."/>
            <person name="Molnar A.P."/>
            <person name="Mule G."/>
            <person name="Ngan C.Y."/>
            <person name="Orejas M."/>
            <person name="Orosz E."/>
            <person name="Ouedraogo J.P."/>
            <person name="Overkamp K.M."/>
            <person name="Park H.-S."/>
            <person name="Perrone G."/>
            <person name="Piumi F."/>
            <person name="Punt P.J."/>
            <person name="Ram A.F."/>
            <person name="Ramon A."/>
            <person name="Rauscher S."/>
            <person name="Record E."/>
            <person name="Riano-Pachon D.M."/>
            <person name="Robert V."/>
            <person name="Roehrig J."/>
            <person name="Ruller R."/>
            <person name="Salamov A."/>
            <person name="Salih N.S."/>
            <person name="Samson R.A."/>
            <person name="Sandor E."/>
            <person name="Sanguinetti M."/>
            <person name="Schuetze T."/>
            <person name="Sepcic K."/>
            <person name="Shelest E."/>
            <person name="Sherlock G."/>
            <person name="Sophianopoulou V."/>
            <person name="Squina F.M."/>
            <person name="Sun H."/>
            <person name="Susca A."/>
            <person name="Todd R.B."/>
            <person name="Tsang A."/>
            <person name="Unkles S.E."/>
            <person name="van de Wiele N."/>
            <person name="van Rossen-Uffink D."/>
            <person name="Oliveira J.V."/>
            <person name="Vesth T.C."/>
            <person name="Visser J."/>
            <person name="Yu J.-H."/>
            <person name="Zhou M."/>
            <person name="Andersen M.R."/>
            <person name="Archer D.B."/>
            <person name="Baker S.E."/>
            <person name="Benoit I."/>
            <person name="Brakhage A.A."/>
            <person name="Braus G.H."/>
            <person name="Fischer R."/>
            <person name="Frisvad J.C."/>
            <person name="Goldman G.H."/>
            <person name="Houbraken J."/>
            <person name="Oakley B."/>
            <person name="Pocsi I."/>
            <person name="Scazzocchio C."/>
            <person name="Seiboth B."/>
            <person name="vanKuyk P.A."/>
            <person name="Wortman J."/>
            <person name="Dyer P.S."/>
            <person name="Grigoriev I.V."/>
        </authorList>
    </citation>
    <scope>NUCLEOTIDE SEQUENCE [LARGE SCALE GENOMIC DNA]</scope>
    <source>
        <strain evidence="4">ATCC 16872 / CBS 172.66 / WB 5094</strain>
    </source>
</reference>
<dbReference type="PANTHER" id="PTHR10067">
    <property type="entry name" value="PHOSPHATIDYLSERINE DECARBOXYLASE"/>
    <property type="match status" value="1"/>
</dbReference>
<dbReference type="GeneID" id="30975456"/>
<name>A0A1L9WN14_ASPA1</name>
<gene>
    <name evidence="3" type="ORF">ASPACDRAFT_45641</name>
</gene>
<evidence type="ECO:0000313" key="4">
    <source>
        <dbReference type="Proteomes" id="UP000184546"/>
    </source>
</evidence>
<evidence type="ECO:0000256" key="1">
    <source>
        <dbReference type="ARBA" id="ARBA00022793"/>
    </source>
</evidence>
<dbReference type="RefSeq" id="XP_020053888.1">
    <property type="nucleotide sequence ID" value="XM_020201642.1"/>
</dbReference>
<protein>
    <submittedName>
        <fullName evidence="3">Uncharacterized protein</fullName>
    </submittedName>
</protein>
<accession>A0A1L9WN14</accession>
<dbReference type="STRING" id="690307.A0A1L9WN14"/>
<dbReference type="InterPro" id="IPR003817">
    <property type="entry name" value="PS_Dcarbxylase"/>
</dbReference>